<dbReference type="Proteomes" id="UP000688947">
    <property type="component" value="Unassembled WGS sequence"/>
</dbReference>
<feature type="domain" description="BED-type" evidence="5">
    <location>
        <begin position="46"/>
        <end position="81"/>
    </location>
</feature>
<dbReference type="GO" id="GO:0008270">
    <property type="term" value="F:zinc ion binding"/>
    <property type="evidence" value="ECO:0007669"/>
    <property type="project" value="UniProtKB-KW"/>
</dbReference>
<gene>
    <name evidence="6" type="ORF">JG687_00010695</name>
</gene>
<keyword evidence="2 4" id="KW-0863">Zinc-finger</keyword>
<proteinExistence type="predicted"/>
<dbReference type="AlphaFoldDB" id="A0A8T1UB82"/>
<evidence type="ECO:0000256" key="1">
    <source>
        <dbReference type="ARBA" id="ARBA00022723"/>
    </source>
</evidence>
<keyword evidence="1" id="KW-0479">Metal-binding</keyword>
<evidence type="ECO:0000313" key="6">
    <source>
        <dbReference type="EMBL" id="KAG6956284.1"/>
    </source>
</evidence>
<dbReference type="EMBL" id="JAENGZ010000615">
    <property type="protein sequence ID" value="KAG6956284.1"/>
    <property type="molecule type" value="Genomic_DNA"/>
</dbReference>
<evidence type="ECO:0000313" key="7">
    <source>
        <dbReference type="Proteomes" id="UP000688947"/>
    </source>
</evidence>
<reference evidence="6" key="1">
    <citation type="submission" date="2021-01" db="EMBL/GenBank/DDBJ databases">
        <title>Phytophthora aleatoria, a newly-described species from Pinus radiata is distinct from Phytophthora cactorum isolates based on comparative genomics.</title>
        <authorList>
            <person name="Mcdougal R."/>
            <person name="Panda P."/>
            <person name="Williams N."/>
            <person name="Studholme D.J."/>
        </authorList>
    </citation>
    <scope>NUCLEOTIDE SEQUENCE</scope>
    <source>
        <strain evidence="6">NZFS 3830</strain>
    </source>
</reference>
<accession>A0A8T1UB82</accession>
<dbReference type="PROSITE" id="PS50808">
    <property type="entry name" value="ZF_BED"/>
    <property type="match status" value="1"/>
</dbReference>
<protein>
    <recommendedName>
        <fullName evidence="5">BED-type domain-containing protein</fullName>
    </recommendedName>
</protein>
<dbReference type="OrthoDB" id="90081at2759"/>
<dbReference type="PANTHER" id="PTHR40866:SF1">
    <property type="entry name" value="BED-TYPE DOMAIN-CONTAINING PROTEIN"/>
    <property type="match status" value="1"/>
</dbReference>
<organism evidence="6 7">
    <name type="scientific">Phytophthora cactorum</name>
    <dbReference type="NCBI Taxonomy" id="29920"/>
    <lineage>
        <taxon>Eukaryota</taxon>
        <taxon>Sar</taxon>
        <taxon>Stramenopiles</taxon>
        <taxon>Oomycota</taxon>
        <taxon>Peronosporomycetes</taxon>
        <taxon>Peronosporales</taxon>
        <taxon>Peronosporaceae</taxon>
        <taxon>Phytophthora</taxon>
    </lineage>
</organism>
<sequence>IVLLSSSYPSSLHQNDQPLRLSFFIPHVANRLYAQYFYSAKPSNLFQCRYCGKIRKQAPSNGFTNLMSHLNDKHPQYLEDYAEYERRGSQRLDGFGFVTDKAATIYN</sequence>
<comment type="caution">
    <text evidence="6">The sequence shown here is derived from an EMBL/GenBank/DDBJ whole genome shotgun (WGS) entry which is preliminary data.</text>
</comment>
<feature type="non-terminal residue" evidence="6">
    <location>
        <position position="1"/>
    </location>
</feature>
<evidence type="ECO:0000259" key="5">
    <source>
        <dbReference type="PROSITE" id="PS50808"/>
    </source>
</evidence>
<evidence type="ECO:0000256" key="4">
    <source>
        <dbReference type="PROSITE-ProRule" id="PRU00027"/>
    </source>
</evidence>
<dbReference type="PANTHER" id="PTHR40866">
    <property type="entry name" value="BED-TYPE DOMAIN-CONTAINING PROTEIN"/>
    <property type="match status" value="1"/>
</dbReference>
<evidence type="ECO:0000256" key="3">
    <source>
        <dbReference type="ARBA" id="ARBA00022833"/>
    </source>
</evidence>
<evidence type="ECO:0000256" key="2">
    <source>
        <dbReference type="ARBA" id="ARBA00022771"/>
    </source>
</evidence>
<dbReference type="VEuPathDB" id="FungiDB:PC110_g13283"/>
<dbReference type="GO" id="GO:0003677">
    <property type="term" value="F:DNA binding"/>
    <property type="evidence" value="ECO:0007669"/>
    <property type="project" value="InterPro"/>
</dbReference>
<keyword evidence="3" id="KW-0862">Zinc</keyword>
<dbReference type="InterPro" id="IPR003656">
    <property type="entry name" value="Znf_BED"/>
</dbReference>
<dbReference type="Pfam" id="PF02892">
    <property type="entry name" value="zf-BED"/>
    <property type="match status" value="1"/>
</dbReference>
<name>A0A8T1UB82_9STRA</name>